<keyword evidence="1" id="KW-0378">Hydrolase</keyword>
<protein>
    <recommendedName>
        <fullName evidence="2">BD-FAE-like domain-containing protein</fullName>
    </recommendedName>
</protein>
<dbReference type="AlphaFoldDB" id="A0A917QMX4"/>
<dbReference type="InterPro" id="IPR049492">
    <property type="entry name" value="BD-FAE-like_dom"/>
</dbReference>
<organism evidence="3 4">
    <name type="scientific">Streptomyces flaveus</name>
    <dbReference type="NCBI Taxonomy" id="66370"/>
    <lineage>
        <taxon>Bacteria</taxon>
        <taxon>Bacillati</taxon>
        <taxon>Actinomycetota</taxon>
        <taxon>Actinomycetes</taxon>
        <taxon>Kitasatosporales</taxon>
        <taxon>Streptomycetaceae</taxon>
        <taxon>Streptomyces</taxon>
        <taxon>Streptomyces aurantiacus group</taxon>
    </lineage>
</organism>
<evidence type="ECO:0000259" key="2">
    <source>
        <dbReference type="Pfam" id="PF20434"/>
    </source>
</evidence>
<reference evidence="3" key="2">
    <citation type="submission" date="2020-09" db="EMBL/GenBank/DDBJ databases">
        <authorList>
            <person name="Sun Q."/>
            <person name="Ohkuma M."/>
        </authorList>
    </citation>
    <scope>NUCLEOTIDE SEQUENCE</scope>
    <source>
        <strain evidence="3">JCM 3035</strain>
    </source>
</reference>
<dbReference type="InterPro" id="IPR029058">
    <property type="entry name" value="AB_hydrolase_fold"/>
</dbReference>
<feature type="domain" description="BD-FAE-like" evidence="2">
    <location>
        <begin position="69"/>
        <end position="272"/>
    </location>
</feature>
<dbReference type="PANTHER" id="PTHR48081:SF13">
    <property type="entry name" value="ALPHA_BETA HYDROLASE"/>
    <property type="match status" value="1"/>
</dbReference>
<dbReference type="Gene3D" id="3.40.50.1820">
    <property type="entry name" value="alpha/beta hydrolase"/>
    <property type="match status" value="1"/>
</dbReference>
<evidence type="ECO:0000256" key="1">
    <source>
        <dbReference type="ARBA" id="ARBA00022801"/>
    </source>
</evidence>
<accession>A0A917QMX4</accession>
<dbReference type="RefSeq" id="WP_246567527.1">
    <property type="nucleotide sequence ID" value="NZ_BMPQ01000004.1"/>
</dbReference>
<dbReference type="Pfam" id="PF20434">
    <property type="entry name" value="BD-FAE"/>
    <property type="match status" value="1"/>
</dbReference>
<dbReference type="SUPFAM" id="SSF53474">
    <property type="entry name" value="alpha/beta-Hydrolases"/>
    <property type="match status" value="1"/>
</dbReference>
<gene>
    <name evidence="3" type="ORF">GCM10010094_20550</name>
</gene>
<proteinExistence type="predicted"/>
<dbReference type="GO" id="GO:0016787">
    <property type="term" value="F:hydrolase activity"/>
    <property type="evidence" value="ECO:0007669"/>
    <property type="project" value="UniProtKB-KW"/>
</dbReference>
<dbReference type="Proteomes" id="UP000637788">
    <property type="component" value="Unassembled WGS sequence"/>
</dbReference>
<reference evidence="3" key="1">
    <citation type="journal article" date="2014" name="Int. J. Syst. Evol. Microbiol.">
        <title>Complete genome sequence of Corynebacterium casei LMG S-19264T (=DSM 44701T), isolated from a smear-ripened cheese.</title>
        <authorList>
            <consortium name="US DOE Joint Genome Institute (JGI-PGF)"/>
            <person name="Walter F."/>
            <person name="Albersmeier A."/>
            <person name="Kalinowski J."/>
            <person name="Ruckert C."/>
        </authorList>
    </citation>
    <scope>NUCLEOTIDE SEQUENCE</scope>
    <source>
        <strain evidence="3">JCM 3035</strain>
    </source>
</reference>
<keyword evidence="4" id="KW-1185">Reference proteome</keyword>
<dbReference type="InterPro" id="IPR050300">
    <property type="entry name" value="GDXG_lipolytic_enzyme"/>
</dbReference>
<evidence type="ECO:0000313" key="4">
    <source>
        <dbReference type="Proteomes" id="UP000637788"/>
    </source>
</evidence>
<evidence type="ECO:0000313" key="3">
    <source>
        <dbReference type="EMBL" id="GGK60076.1"/>
    </source>
</evidence>
<dbReference type="EMBL" id="BMPQ01000004">
    <property type="protein sequence ID" value="GGK60076.1"/>
    <property type="molecule type" value="Genomic_DNA"/>
</dbReference>
<name>A0A917QMX4_9ACTN</name>
<sequence length="340" mass="36172">MTSEVSPQPDTSDLSAVQSNNAAVMGRFMEGLSRAPRPPEKIDPTDVRVVRDIVFSTPPGDQGPTELRMDLYLPPSAPTPAPVIVWLAGGGWRMQRRGYGPRLTRLFAERGYAMADIEYRSSEVSVWPAQLHDVLAALRHLHDIADTHGLDPASIGLWGSSAGAHLALLAAFAADTDGSPAAPGVRAVVAGYPPTDLLHLNADALPGGVLGVDPSDPAWGLLGASPADRAGTAAEASPARQAHPRVPPVLLLHGDADLLIGPAQSHRLHDALIAARAESHLLLVHGADHGFLNTGDWELNPMTATVRSSHSPDAERSVLLTSALIERFFDRHLRTDPWHA</sequence>
<dbReference type="PANTHER" id="PTHR48081">
    <property type="entry name" value="AB HYDROLASE SUPERFAMILY PROTEIN C4A8.06C"/>
    <property type="match status" value="1"/>
</dbReference>
<comment type="caution">
    <text evidence="3">The sequence shown here is derived from an EMBL/GenBank/DDBJ whole genome shotgun (WGS) entry which is preliminary data.</text>
</comment>